<reference evidence="6" key="1">
    <citation type="journal article" date="2019" name="Int. J. Syst. Evol. Microbiol.">
        <title>The Global Catalogue of Microorganisms (GCM) 10K type strain sequencing project: providing services to taxonomists for standard genome sequencing and annotation.</title>
        <authorList>
            <consortium name="The Broad Institute Genomics Platform"/>
            <consortium name="The Broad Institute Genome Sequencing Center for Infectious Disease"/>
            <person name="Wu L."/>
            <person name="Ma J."/>
        </authorList>
    </citation>
    <scope>NUCLEOTIDE SEQUENCE [LARGE SCALE GENOMIC DNA]</scope>
    <source>
        <strain evidence="6">DFY28</strain>
    </source>
</reference>
<dbReference type="PANTHER" id="PTHR46796:SF15">
    <property type="entry name" value="BLL1074 PROTEIN"/>
    <property type="match status" value="1"/>
</dbReference>
<keyword evidence="6" id="KW-1185">Reference proteome</keyword>
<dbReference type="PANTHER" id="PTHR46796">
    <property type="entry name" value="HTH-TYPE TRANSCRIPTIONAL ACTIVATOR RHAS-RELATED"/>
    <property type="match status" value="1"/>
</dbReference>
<dbReference type="SMART" id="SM00342">
    <property type="entry name" value="HTH_ARAC"/>
    <property type="match status" value="1"/>
</dbReference>
<dbReference type="RefSeq" id="WP_377281779.1">
    <property type="nucleotide sequence ID" value="NZ_JBHRSI010000004.1"/>
</dbReference>
<proteinExistence type="predicted"/>
<evidence type="ECO:0000256" key="1">
    <source>
        <dbReference type="ARBA" id="ARBA00023015"/>
    </source>
</evidence>
<accession>A0ABW4N6H2</accession>
<evidence type="ECO:0000313" key="6">
    <source>
        <dbReference type="Proteomes" id="UP001597237"/>
    </source>
</evidence>
<sequence>MVWDGEVLSLHPAQSRACFLPVSLARPNVGLRLACGVGGLVAGSPGAAVPLLLEEAWGSLARTAATRLRRTRDPEKQLEVLNWLVLERREVSAAPDPLILDAVDQIRRLPSGAIRDVSDRVGLSARELRRRFAIQVGLSPKALHRVARAQMLLRALRAAGPEIELARLAADLGYADQAHMTHECRTIVGATPGQLKRRMVS</sequence>
<evidence type="ECO:0000256" key="3">
    <source>
        <dbReference type="ARBA" id="ARBA00023163"/>
    </source>
</evidence>
<feature type="domain" description="HTH araC/xylS-type" evidence="4">
    <location>
        <begin position="114"/>
        <end position="198"/>
    </location>
</feature>
<keyword evidence="1" id="KW-0805">Transcription regulation</keyword>
<dbReference type="InterPro" id="IPR018060">
    <property type="entry name" value="HTH_AraC"/>
</dbReference>
<evidence type="ECO:0000256" key="2">
    <source>
        <dbReference type="ARBA" id="ARBA00023125"/>
    </source>
</evidence>
<protein>
    <submittedName>
        <fullName evidence="5">Helix-turn-helix domain-containing protein</fullName>
    </submittedName>
</protein>
<evidence type="ECO:0000259" key="4">
    <source>
        <dbReference type="PROSITE" id="PS01124"/>
    </source>
</evidence>
<keyword evidence="3" id="KW-0804">Transcription</keyword>
<dbReference type="Gene3D" id="1.10.10.60">
    <property type="entry name" value="Homeodomain-like"/>
    <property type="match status" value="1"/>
</dbReference>
<dbReference type="Proteomes" id="UP001597237">
    <property type="component" value="Unassembled WGS sequence"/>
</dbReference>
<evidence type="ECO:0000313" key="5">
    <source>
        <dbReference type="EMBL" id="MFD1785596.1"/>
    </source>
</evidence>
<dbReference type="PROSITE" id="PS01124">
    <property type="entry name" value="HTH_ARAC_FAMILY_2"/>
    <property type="match status" value="1"/>
</dbReference>
<dbReference type="Pfam" id="PF12833">
    <property type="entry name" value="HTH_18"/>
    <property type="match status" value="1"/>
</dbReference>
<keyword evidence="2" id="KW-0238">DNA-binding</keyword>
<comment type="caution">
    <text evidence="5">The sequence shown here is derived from an EMBL/GenBank/DDBJ whole genome shotgun (WGS) entry which is preliminary data.</text>
</comment>
<gene>
    <name evidence="5" type="ORF">ACFSC0_19530</name>
</gene>
<dbReference type="InterPro" id="IPR050204">
    <property type="entry name" value="AraC_XylS_family_regulators"/>
</dbReference>
<name>A0ABW4N6H2_9CAUL</name>
<organism evidence="5 6">
    <name type="scientific">Phenylobacterium terrae</name>
    <dbReference type="NCBI Taxonomy" id="2665495"/>
    <lineage>
        <taxon>Bacteria</taxon>
        <taxon>Pseudomonadati</taxon>
        <taxon>Pseudomonadota</taxon>
        <taxon>Alphaproteobacteria</taxon>
        <taxon>Caulobacterales</taxon>
        <taxon>Caulobacteraceae</taxon>
        <taxon>Phenylobacterium</taxon>
    </lineage>
</organism>
<dbReference type="EMBL" id="JBHUEY010000012">
    <property type="protein sequence ID" value="MFD1785596.1"/>
    <property type="molecule type" value="Genomic_DNA"/>
</dbReference>